<dbReference type="PANTHER" id="PTHR36102:SF1">
    <property type="entry name" value="YDR124W-LIKE HELICAL BUNDLE DOMAIN-CONTAINING PROTEIN"/>
    <property type="match status" value="1"/>
</dbReference>
<dbReference type="AlphaFoldDB" id="A0AAN8N4Y4"/>
<reference evidence="3 4" key="1">
    <citation type="submission" date="2019-10" db="EMBL/GenBank/DDBJ databases">
        <authorList>
            <person name="Palmer J.M."/>
        </authorList>
    </citation>
    <scope>NUCLEOTIDE SEQUENCE [LARGE SCALE GENOMIC DNA]</scope>
    <source>
        <strain evidence="3 4">TWF506</strain>
    </source>
</reference>
<feature type="compositionally biased region" description="Acidic residues" evidence="1">
    <location>
        <begin position="206"/>
        <end position="228"/>
    </location>
</feature>
<feature type="region of interest" description="Disordered" evidence="1">
    <location>
        <begin position="373"/>
        <end position="411"/>
    </location>
</feature>
<dbReference type="PANTHER" id="PTHR36102">
    <property type="entry name" value="CHROMOSOME 10, WHOLE GENOME SHOTGUN SEQUENCE"/>
    <property type="match status" value="1"/>
</dbReference>
<feature type="compositionally biased region" description="Polar residues" evidence="1">
    <location>
        <begin position="147"/>
        <end position="159"/>
    </location>
</feature>
<organism evidence="3 4">
    <name type="scientific">Arthrobotrys conoides</name>
    <dbReference type="NCBI Taxonomy" id="74498"/>
    <lineage>
        <taxon>Eukaryota</taxon>
        <taxon>Fungi</taxon>
        <taxon>Dikarya</taxon>
        <taxon>Ascomycota</taxon>
        <taxon>Pezizomycotina</taxon>
        <taxon>Orbiliomycetes</taxon>
        <taxon>Orbiliales</taxon>
        <taxon>Orbiliaceae</taxon>
        <taxon>Arthrobotrys</taxon>
    </lineage>
</organism>
<dbReference type="Proteomes" id="UP001307849">
    <property type="component" value="Unassembled WGS sequence"/>
</dbReference>
<accession>A0AAN8N4Y4</accession>
<feature type="region of interest" description="Disordered" evidence="1">
    <location>
        <begin position="102"/>
        <end position="228"/>
    </location>
</feature>
<protein>
    <recommendedName>
        <fullName evidence="2">Subtelomeric hrmA-associated cluster protein AFUB-079030/YDR124W-like helical bundle domain-containing protein</fullName>
    </recommendedName>
</protein>
<proteinExistence type="predicted"/>
<evidence type="ECO:0000259" key="2">
    <source>
        <dbReference type="Pfam" id="PF11001"/>
    </source>
</evidence>
<evidence type="ECO:0000313" key="4">
    <source>
        <dbReference type="Proteomes" id="UP001307849"/>
    </source>
</evidence>
<comment type="caution">
    <text evidence="3">The sequence shown here is derived from an EMBL/GenBank/DDBJ whole genome shotgun (WGS) entry which is preliminary data.</text>
</comment>
<dbReference type="Pfam" id="PF11001">
    <property type="entry name" value="AFUB_07903_YDR124W_hel"/>
    <property type="match status" value="1"/>
</dbReference>
<feature type="compositionally biased region" description="Basic and acidic residues" evidence="1">
    <location>
        <begin position="392"/>
        <end position="405"/>
    </location>
</feature>
<name>A0AAN8N4Y4_9PEZI</name>
<evidence type="ECO:0000313" key="3">
    <source>
        <dbReference type="EMBL" id="KAK6502532.1"/>
    </source>
</evidence>
<dbReference type="EMBL" id="JAVHJM010000011">
    <property type="protein sequence ID" value="KAK6502532.1"/>
    <property type="molecule type" value="Genomic_DNA"/>
</dbReference>
<feature type="compositionally biased region" description="Polar residues" evidence="1">
    <location>
        <begin position="169"/>
        <end position="181"/>
    </location>
</feature>
<evidence type="ECO:0000256" key="1">
    <source>
        <dbReference type="SAM" id="MobiDB-lite"/>
    </source>
</evidence>
<sequence>MVTRDNTPQVLSTLRNNFPAGTSFSILAVTPDGKISIHASDVLKPYTDKWYDEDVHKDARAAVETLPARKRSHISISLPVSSKISAKKAAANAAAAAAATSTASQIISPPAPSEEEELPSIAIPAEEEESQSPLSTIRPRKKRRASAPSQETSIDTTAFTPRKPRQRKNSTTGIKSVPSSTRIKKEADTPECVQVESDWTTIDMMQDGEGDLNDNNDDEEESEEEELQLEPLRIGDEEAVNKYIYNKFLQIQQLDCKTIAKCWIKVIEPKKQAHSPYNGGDSTKPWWWPEGAPHKEPDHLLKEDRLDVLLNIVRNGIAPICQLRASTDDAPLRATKKEILAEMYDVVDLELRLKEGNLDRDHIRFVKPFIKGNKRRKKRVPKPTQPKGALPPKDKQRRDPTKAEIGDPVFSSIMESESSLASFFKKEEDQETADGVLVQRPDLAPDHPVYPGHSVPLVHSSQESYTRRQSTGVIGAANPSDIPNIGSQHRSNSVPYPQHTSVRYGSDRLRTVNTPGGQFINPSVNSSPSITDVATHVFDFTPSPTSLSPYGANQSPGHAVSLLATTHADPTPGLYQYNSGFDLTYPIPSPGDITMEEYYPSPVVPTNIFQPTFSGDAYSGFALDDTQSIQNYPPAPPPQFYPDHGMRDIAMADGTNTYGV</sequence>
<gene>
    <name evidence="3" type="ORF">TWF506_003113</name>
</gene>
<feature type="domain" description="Subtelomeric hrmA-associated cluster protein AFUB-079030/YDR124W-like helical bundle" evidence="2">
    <location>
        <begin position="233"/>
        <end position="347"/>
    </location>
</feature>
<dbReference type="InterPro" id="IPR047092">
    <property type="entry name" value="AFUB_07903/YDR124W-like_hel"/>
</dbReference>
<keyword evidence="4" id="KW-1185">Reference proteome</keyword>
<dbReference type="InterPro" id="IPR021264">
    <property type="entry name" value="AFUB_079030/YDR124W-like"/>
</dbReference>